<proteinExistence type="predicted"/>
<gene>
    <name evidence="2" type="ORF">L249_8343</name>
</gene>
<name>A0A367L1J9_9HYPO</name>
<keyword evidence="1" id="KW-0472">Membrane</keyword>
<organism evidence="2 3">
    <name type="scientific">Ophiocordyceps polyrhachis-furcata BCC 54312</name>
    <dbReference type="NCBI Taxonomy" id="1330021"/>
    <lineage>
        <taxon>Eukaryota</taxon>
        <taxon>Fungi</taxon>
        <taxon>Dikarya</taxon>
        <taxon>Ascomycota</taxon>
        <taxon>Pezizomycotina</taxon>
        <taxon>Sordariomycetes</taxon>
        <taxon>Hypocreomycetidae</taxon>
        <taxon>Hypocreales</taxon>
        <taxon>Ophiocordycipitaceae</taxon>
        <taxon>Ophiocordyceps</taxon>
    </lineage>
</organism>
<comment type="caution">
    <text evidence="2">The sequence shown here is derived from an EMBL/GenBank/DDBJ whole genome shotgun (WGS) entry which is preliminary data.</text>
</comment>
<sequence>MGSDRSDRSDRYVQGEVVTYRYVRVLQVGTLKYLEKIINYHVIPLLLLYHVITFPIRQLFIHCLYNLLRL</sequence>
<dbReference type="AlphaFoldDB" id="A0A367L1J9"/>
<evidence type="ECO:0000256" key="1">
    <source>
        <dbReference type="SAM" id="Phobius"/>
    </source>
</evidence>
<keyword evidence="1" id="KW-1133">Transmembrane helix</keyword>
<dbReference type="EMBL" id="LKCN02000020">
    <property type="protein sequence ID" value="RCI08313.1"/>
    <property type="molecule type" value="Genomic_DNA"/>
</dbReference>
<keyword evidence="1" id="KW-0812">Transmembrane</keyword>
<feature type="transmembrane region" description="Helical" evidence="1">
    <location>
        <begin position="47"/>
        <end position="68"/>
    </location>
</feature>
<reference evidence="2 3" key="1">
    <citation type="journal article" date="2015" name="BMC Genomics">
        <title>Insights from the genome of Ophiocordyceps polyrhachis-furcata to pathogenicity and host specificity in insect fungi.</title>
        <authorList>
            <person name="Wichadakul D."/>
            <person name="Kobmoo N."/>
            <person name="Ingsriswang S."/>
            <person name="Tangphatsornruang S."/>
            <person name="Chantasingh D."/>
            <person name="Luangsa-ard J.J."/>
            <person name="Eurwilaichitr L."/>
        </authorList>
    </citation>
    <scope>NUCLEOTIDE SEQUENCE [LARGE SCALE GENOMIC DNA]</scope>
    <source>
        <strain evidence="2 3">BCC 54312</strain>
    </source>
</reference>
<evidence type="ECO:0000313" key="2">
    <source>
        <dbReference type="EMBL" id="RCI08313.1"/>
    </source>
</evidence>
<evidence type="ECO:0000313" key="3">
    <source>
        <dbReference type="Proteomes" id="UP000253664"/>
    </source>
</evidence>
<protein>
    <submittedName>
        <fullName evidence="2">Uncharacterized protein</fullName>
    </submittedName>
</protein>
<accession>A0A367L1J9</accession>
<dbReference type="Proteomes" id="UP000253664">
    <property type="component" value="Unassembled WGS sequence"/>
</dbReference>
<keyword evidence="3" id="KW-1185">Reference proteome</keyword>